<accession>A0A371IJQ7</accession>
<proteinExistence type="predicted"/>
<name>A0A371IJQ7_9FIRM</name>
<dbReference type="Pfam" id="PF05119">
    <property type="entry name" value="Terminase_4"/>
    <property type="match status" value="1"/>
</dbReference>
<dbReference type="AlphaFoldDB" id="A0A371IJQ7"/>
<organism evidence="1 2">
    <name type="scientific">Criibacterium bergeronii</name>
    <dbReference type="NCBI Taxonomy" id="1871336"/>
    <lineage>
        <taxon>Bacteria</taxon>
        <taxon>Bacillati</taxon>
        <taxon>Bacillota</taxon>
        <taxon>Clostridia</taxon>
        <taxon>Peptostreptococcales</taxon>
        <taxon>Filifactoraceae</taxon>
        <taxon>Criibacterium</taxon>
    </lineage>
</organism>
<comment type="caution">
    <text evidence="1">The sequence shown here is derived from an EMBL/GenBank/DDBJ whole genome shotgun (WGS) entry which is preliminary data.</text>
</comment>
<reference evidence="1 2" key="1">
    <citation type="journal article" date="2016" name="Genome Announc.">
        <title>Draft Genome Sequence of Criibacterium bergeronii gen. nov., sp. nov., Strain CCRI-22567T, Isolated from a Vaginal Sample from a Woman with Bacterial Vaginosis.</title>
        <authorList>
            <person name="Maheux A.F."/>
            <person name="Berube E."/>
            <person name="Boudreau D.K."/>
            <person name="Raymond F."/>
            <person name="Corbeil J."/>
            <person name="Roy P.H."/>
            <person name="Boissinot M."/>
            <person name="Omar R.F."/>
        </authorList>
    </citation>
    <scope>NUCLEOTIDE SEQUENCE [LARGE SCALE GENOMIC DNA]</scope>
    <source>
        <strain evidence="1 2">CCRI-22567</strain>
    </source>
</reference>
<protein>
    <submittedName>
        <fullName evidence="1">RNA polymerase subunit sigma-70</fullName>
    </submittedName>
</protein>
<dbReference type="InterPro" id="IPR006448">
    <property type="entry name" value="Phage_term_ssu_P27"/>
</dbReference>
<dbReference type="STRING" id="1871336.BBG48_05235"/>
<sequence length="112" mass="12547">MRKVDKGVIKDEKSIIKDDLIAQLAIKGATQKFYISLVDDYVSLWQIKNNLIEDIEKRGVSVEYNNGGGQKGYKKNDSIAELNKTNAQMLKILSELGLRGADIKSCDIDDEL</sequence>
<gene>
    <name evidence="1" type="ORF">BBG48_008520</name>
</gene>
<evidence type="ECO:0000313" key="2">
    <source>
        <dbReference type="Proteomes" id="UP000093352"/>
    </source>
</evidence>
<dbReference type="RefSeq" id="WP_094754496.1">
    <property type="nucleotide sequence ID" value="NZ_MBEW02000022.1"/>
</dbReference>
<evidence type="ECO:0000313" key="1">
    <source>
        <dbReference type="EMBL" id="RDY20719.1"/>
    </source>
</evidence>
<keyword evidence="2" id="KW-1185">Reference proteome</keyword>
<dbReference type="EMBL" id="MBEW02000022">
    <property type="protein sequence ID" value="RDY20719.1"/>
    <property type="molecule type" value="Genomic_DNA"/>
</dbReference>
<dbReference type="Proteomes" id="UP000093352">
    <property type="component" value="Unassembled WGS sequence"/>
</dbReference>